<dbReference type="OrthoDB" id="5836119at2759"/>
<comment type="caution">
    <text evidence="2">The sequence shown here is derived from an EMBL/GenBank/DDBJ whole genome shotgun (WGS) entry which is preliminary data.</text>
</comment>
<evidence type="ECO:0000313" key="2">
    <source>
        <dbReference type="EMBL" id="EPY34365.1"/>
    </source>
</evidence>
<accession>S9WF57</accession>
<gene>
    <name evidence="2" type="ORF">STCU_01621</name>
</gene>
<reference evidence="2 3" key="1">
    <citation type="journal article" date="2013" name="PLoS ONE">
        <title>Predicting the Proteins of Angomonas deanei, Strigomonas culicis and Their Respective Endosymbionts Reveals New Aspects of the Trypanosomatidae Family.</title>
        <authorList>
            <person name="Motta M.C."/>
            <person name="Martins A.C."/>
            <person name="de Souza S.S."/>
            <person name="Catta-Preta C.M."/>
            <person name="Silva R."/>
            <person name="Klein C.C."/>
            <person name="de Almeida L.G."/>
            <person name="de Lima Cunha O."/>
            <person name="Ciapina L.P."/>
            <person name="Brocchi M."/>
            <person name="Colabardini A.C."/>
            <person name="de Araujo Lima B."/>
            <person name="Machado C.R."/>
            <person name="de Almeida Soares C.M."/>
            <person name="Probst C.M."/>
            <person name="de Menezes C.B."/>
            <person name="Thompson C.E."/>
            <person name="Bartholomeu D.C."/>
            <person name="Gradia D.F."/>
            <person name="Pavoni D.P."/>
            <person name="Grisard E.C."/>
            <person name="Fantinatti-Garboggini F."/>
            <person name="Marchini F.K."/>
            <person name="Rodrigues-Luiz G.F."/>
            <person name="Wagner G."/>
            <person name="Goldman G.H."/>
            <person name="Fietto J.L."/>
            <person name="Elias M.C."/>
            <person name="Goldman M.H."/>
            <person name="Sagot M.F."/>
            <person name="Pereira M."/>
            <person name="Stoco P.H."/>
            <person name="de Mendonca-Neto R.P."/>
            <person name="Teixeira S.M."/>
            <person name="Maciel T.E."/>
            <person name="de Oliveira Mendes T.A."/>
            <person name="Urmenyi T.P."/>
            <person name="de Souza W."/>
            <person name="Schenkman S."/>
            <person name="de Vasconcelos A.T."/>
        </authorList>
    </citation>
    <scope>NUCLEOTIDE SEQUENCE [LARGE SCALE GENOMIC DNA]</scope>
</reference>
<evidence type="ECO:0000313" key="3">
    <source>
        <dbReference type="Proteomes" id="UP000015354"/>
    </source>
</evidence>
<proteinExistence type="predicted"/>
<protein>
    <submittedName>
        <fullName evidence="2">Uncharacterized protein</fullName>
    </submittedName>
</protein>
<feature type="region of interest" description="Disordered" evidence="1">
    <location>
        <begin position="29"/>
        <end position="66"/>
    </location>
</feature>
<sequence length="236" mass="24623">MSSLLVSGGGSGVHGHVYAPIPLNHRDAAQAAAAASRGMQGPGGSGVAVQPKPRPATAPATGEDQDRGVAFLKEGVREEARAWEANRRFHEQILRPCTLTASPLGDPRADASGGGDLVWLQMPRFYENAPFDLATMDPGKVGELVVLKSGRMLLRIHNVYYDVAASCEAEPTAEGDTPTPAPSGSEALEGPCSMAVISNSTASTHVLSGERPTVSCCEVGLLTKKLICTPTIVEHS</sequence>
<evidence type="ECO:0000256" key="1">
    <source>
        <dbReference type="SAM" id="MobiDB-lite"/>
    </source>
</evidence>
<keyword evidence="3" id="KW-1185">Reference proteome</keyword>
<organism evidence="2 3">
    <name type="scientific">Strigomonas culicis</name>
    <dbReference type="NCBI Taxonomy" id="28005"/>
    <lineage>
        <taxon>Eukaryota</taxon>
        <taxon>Discoba</taxon>
        <taxon>Euglenozoa</taxon>
        <taxon>Kinetoplastea</taxon>
        <taxon>Metakinetoplastina</taxon>
        <taxon>Trypanosomatida</taxon>
        <taxon>Trypanosomatidae</taxon>
        <taxon>Strigomonadinae</taxon>
        <taxon>Strigomonas</taxon>
    </lineage>
</organism>
<dbReference type="AlphaFoldDB" id="S9WF57"/>
<dbReference type="EMBL" id="ATMH01001621">
    <property type="protein sequence ID" value="EPY34365.1"/>
    <property type="molecule type" value="Genomic_DNA"/>
</dbReference>
<dbReference type="Proteomes" id="UP000015354">
    <property type="component" value="Unassembled WGS sequence"/>
</dbReference>
<name>S9WF57_9TRYP</name>